<dbReference type="GeneID" id="85166068"/>
<dbReference type="eggNOG" id="COG0110">
    <property type="taxonomic scope" value="Bacteria"/>
</dbReference>
<sequence length="205" mass="22329">MERRSELDKCMAGEIYDCHDGVFLEFKNTARALLARYNALAYDQKDEKREILERLLGSIGSNVSVGLPFICDYGRNIHLGTNVTVNMNCTFVDCNTITVGDDTMISSNVQLYTSTHPVEAADRLVDGWDPGSGRYRWNTYAKPISIGDRCWLGGVIVLPGITIGDGSVVGAGSVVTRDVPPDCVVAGNPARVIRRINQSGGRTEA</sequence>
<accession>A0A087DFE0</accession>
<gene>
    <name evidence="5" type="ORF">BSCA_2359</name>
</gene>
<dbReference type="SUPFAM" id="SSF51161">
    <property type="entry name" value="Trimeric LpxA-like enzymes"/>
    <property type="match status" value="1"/>
</dbReference>
<keyword evidence="2 5" id="KW-0808">Transferase</keyword>
<keyword evidence="3 5" id="KW-0012">Acyltransferase</keyword>
<evidence type="ECO:0000313" key="5">
    <source>
        <dbReference type="EMBL" id="KFI94240.1"/>
    </source>
</evidence>
<protein>
    <submittedName>
        <fullName evidence="5">Acetyltransferase (Isoleucine patch superfamily)</fullName>
        <ecNumber evidence="5">2.3.1.79</ecNumber>
    </submittedName>
</protein>
<dbReference type="InterPro" id="IPR001451">
    <property type="entry name" value="Hexapep"/>
</dbReference>
<dbReference type="EC" id="2.3.1.79" evidence="5"/>
<keyword evidence="6" id="KW-1185">Reference proteome</keyword>
<dbReference type="SMART" id="SM01266">
    <property type="entry name" value="Mac"/>
    <property type="match status" value="1"/>
</dbReference>
<evidence type="ECO:0000313" key="6">
    <source>
        <dbReference type="Proteomes" id="UP000029033"/>
    </source>
</evidence>
<dbReference type="InterPro" id="IPR011004">
    <property type="entry name" value="Trimer_LpxA-like_sf"/>
</dbReference>
<dbReference type="Pfam" id="PF14602">
    <property type="entry name" value="Hexapep_2"/>
    <property type="match status" value="1"/>
</dbReference>
<dbReference type="CDD" id="cd03357">
    <property type="entry name" value="LbH_MAT_GAT"/>
    <property type="match status" value="1"/>
</dbReference>
<feature type="domain" description="Maltose/galactoside acetyltransferase" evidence="4">
    <location>
        <begin position="7"/>
        <end position="61"/>
    </location>
</feature>
<dbReference type="Proteomes" id="UP000029033">
    <property type="component" value="Unassembled WGS sequence"/>
</dbReference>
<dbReference type="AlphaFoldDB" id="A0A087DFE0"/>
<name>A0A087DFE0_9BIFI</name>
<dbReference type="PANTHER" id="PTHR23416">
    <property type="entry name" value="SIALIC ACID SYNTHASE-RELATED"/>
    <property type="match status" value="1"/>
</dbReference>
<dbReference type="EMBL" id="JGZO01000010">
    <property type="protein sequence ID" value="KFI94240.1"/>
    <property type="molecule type" value="Genomic_DNA"/>
</dbReference>
<dbReference type="InterPro" id="IPR024688">
    <property type="entry name" value="Mac_dom"/>
</dbReference>
<dbReference type="OrthoDB" id="2643438at2"/>
<dbReference type="Gene3D" id="2.160.10.10">
    <property type="entry name" value="Hexapeptide repeat proteins"/>
    <property type="match status" value="1"/>
</dbReference>
<evidence type="ECO:0000259" key="4">
    <source>
        <dbReference type="SMART" id="SM01266"/>
    </source>
</evidence>
<dbReference type="RefSeq" id="WP_033519786.1">
    <property type="nucleotide sequence ID" value="NZ_CAUPKV010000048.1"/>
</dbReference>
<dbReference type="Pfam" id="PF12464">
    <property type="entry name" value="Mac"/>
    <property type="match status" value="1"/>
</dbReference>
<dbReference type="GO" id="GO:0008925">
    <property type="term" value="F:maltose O-acetyltransferase activity"/>
    <property type="evidence" value="ECO:0007669"/>
    <property type="project" value="UniProtKB-EC"/>
</dbReference>
<evidence type="ECO:0000256" key="1">
    <source>
        <dbReference type="ARBA" id="ARBA00007274"/>
    </source>
</evidence>
<proteinExistence type="inferred from homology"/>
<evidence type="ECO:0000256" key="3">
    <source>
        <dbReference type="ARBA" id="ARBA00023315"/>
    </source>
</evidence>
<dbReference type="InterPro" id="IPR051159">
    <property type="entry name" value="Hexapeptide_acetyltransf"/>
</dbReference>
<evidence type="ECO:0000256" key="2">
    <source>
        <dbReference type="ARBA" id="ARBA00022679"/>
    </source>
</evidence>
<dbReference type="FunFam" id="2.160.10.10:FF:000025">
    <property type="entry name" value="Hexapeptide-repeat containing-acetyltransferase"/>
    <property type="match status" value="1"/>
</dbReference>
<dbReference type="PANTHER" id="PTHR23416:SF23">
    <property type="entry name" value="ACETYLTRANSFERASE C18B11.09C-RELATED"/>
    <property type="match status" value="1"/>
</dbReference>
<organism evidence="5 6">
    <name type="scientific">Bifidobacterium scardovii</name>
    <dbReference type="NCBI Taxonomy" id="158787"/>
    <lineage>
        <taxon>Bacteria</taxon>
        <taxon>Bacillati</taxon>
        <taxon>Actinomycetota</taxon>
        <taxon>Actinomycetes</taxon>
        <taxon>Bifidobacteriales</taxon>
        <taxon>Bifidobacteriaceae</taxon>
        <taxon>Bifidobacterium</taxon>
    </lineage>
</organism>
<reference evidence="5 6" key="1">
    <citation type="submission" date="2014-03" db="EMBL/GenBank/DDBJ databases">
        <title>Genomics of Bifidobacteria.</title>
        <authorList>
            <person name="Ventura M."/>
            <person name="Milani C."/>
            <person name="Lugli G.A."/>
        </authorList>
    </citation>
    <scope>NUCLEOTIDE SEQUENCE [LARGE SCALE GENOMIC DNA]</scope>
    <source>
        <strain evidence="5 6">LMG 21589</strain>
    </source>
</reference>
<comment type="caution">
    <text evidence="5">The sequence shown here is derived from an EMBL/GenBank/DDBJ whole genome shotgun (WGS) entry which is preliminary data.</text>
</comment>
<comment type="similarity">
    <text evidence="1">Belongs to the transferase hexapeptide repeat family.</text>
</comment>
<dbReference type="STRING" id="158787.BSCA_2359"/>